<organism evidence="14 15">
    <name type="scientific">Azonexus hydrophilus</name>
    <dbReference type="NCBI Taxonomy" id="418702"/>
    <lineage>
        <taxon>Bacteria</taxon>
        <taxon>Pseudomonadati</taxon>
        <taxon>Pseudomonadota</taxon>
        <taxon>Betaproteobacteria</taxon>
        <taxon>Rhodocyclales</taxon>
        <taxon>Azonexaceae</taxon>
        <taxon>Azonexus</taxon>
    </lineage>
</organism>
<comment type="catalytic activity">
    <reaction evidence="10">
        <text>5-aminomethyl-2-thiouridine(34) in tRNA + S-adenosyl-L-methionine = 5-methylaminomethyl-2-thiouridine(34) in tRNA + S-adenosyl-L-homocysteine + H(+)</text>
        <dbReference type="Rhea" id="RHEA:19569"/>
        <dbReference type="Rhea" id="RHEA-COMP:10195"/>
        <dbReference type="Rhea" id="RHEA-COMP:10197"/>
        <dbReference type="ChEBI" id="CHEBI:15378"/>
        <dbReference type="ChEBI" id="CHEBI:57856"/>
        <dbReference type="ChEBI" id="CHEBI:59789"/>
        <dbReference type="ChEBI" id="CHEBI:74454"/>
        <dbReference type="ChEBI" id="CHEBI:74455"/>
        <dbReference type="EC" id="2.1.1.61"/>
    </reaction>
</comment>
<evidence type="ECO:0000256" key="8">
    <source>
        <dbReference type="ARBA" id="ARBA00023002"/>
    </source>
</evidence>
<comment type="similarity">
    <text evidence="10">In the C-terminal section; belongs to the DAO family.</text>
</comment>
<dbReference type="InterPro" id="IPR017610">
    <property type="entry name" value="tRNA_S-uridine_synth_MnmC_C"/>
</dbReference>
<dbReference type="PANTHER" id="PTHR13847:SF283">
    <property type="entry name" value="TRNA 5-METHYLAMINOMETHYL-2-THIOURIDINE BIOSYNTHESIS BIFUNCTIONAL PROTEIN MNMC"/>
    <property type="match status" value="1"/>
</dbReference>
<dbReference type="InterPro" id="IPR029063">
    <property type="entry name" value="SAM-dependent_MTases_sf"/>
</dbReference>
<feature type="region of interest" description="Disordered" evidence="11">
    <location>
        <begin position="215"/>
        <end position="244"/>
    </location>
</feature>
<proteinExistence type="inferred from homology"/>
<evidence type="ECO:0000259" key="13">
    <source>
        <dbReference type="Pfam" id="PF05430"/>
    </source>
</evidence>
<evidence type="ECO:0000313" key="14">
    <source>
        <dbReference type="EMBL" id="OMG52600.1"/>
    </source>
</evidence>
<keyword evidence="9 10" id="KW-0511">Multifunctional enzyme</keyword>
<sequence length="640" mass="69468">MEVLRPARLELADDGRTPYASDYDDLYHSAHGGPAQTRHVFLGGNDLPGRWQGKDRFVILETGFGLGLNFLTTWQAWRDDPQRCRRLHFVSVEKHPFSAADLAIAQRAWPEFAEIAGQLQAAWPVLSPGVHRLFLDDRRVILTLVFGDAATQLRAVNASVDAFFLDGFSPAKNPELWTPALCRSLSRLAAPGATLATWTVAGHLRRALEAAEFETTKRPGFGNKRQMLTGRLRSRRPDRHQPPAERRAIVIGAGVAGATAASALAGAGWQVEIIERAATPATGASCNLAGVLRPLPSADDSRLSRLTRAGYLATRALLQSLPDARWSGCGVLHLGREALHEATQQRTIERLQMPPELMQFVDRESAGRMLGLPVETGGWWFPGGGWVNPVSVCRAALAAWPERIVRRFNVAVDQLEQTETGWRLLNADGEEIGAAPIVIMASGAAATDFAQFAWLPQKSARGQVSHLPAGATQALAHVVCRHGYAMPAIDGLSLTGATLQYADPDPSVRIDDHRENLARLNLCLPGYAGPIDPATLTGRTGFRPMSPDRLPIVGPMPDPASAPANARLPALPRLPGLWCVQGFGARGIVWSALMADLLLSRLEGEPLPLESDLVDAVDPGRFLLKTHGRPQEDDTFDDRT</sequence>
<evidence type="ECO:0000256" key="7">
    <source>
        <dbReference type="ARBA" id="ARBA00022827"/>
    </source>
</evidence>
<evidence type="ECO:0000313" key="15">
    <source>
        <dbReference type="Proteomes" id="UP000187526"/>
    </source>
</evidence>
<comment type="function">
    <text evidence="10">Catalyzes the last two steps in the biosynthesis of 5-methylaminomethyl-2-thiouridine (mnm(5)s(2)U) at the wobble position (U34) in tRNA. Catalyzes the FAD-dependent demodification of cmnm(5)s(2)U34 to nm(5)s(2)U34, followed by the transfer of a methyl group from S-adenosyl-L-methionine to nm(5)s(2)U34, to form mnm(5)s(2)U34.</text>
</comment>
<evidence type="ECO:0000256" key="4">
    <source>
        <dbReference type="ARBA" id="ARBA00022679"/>
    </source>
</evidence>
<dbReference type="EC" id="2.1.1.61" evidence="10"/>
<dbReference type="GO" id="GO:0005737">
    <property type="term" value="C:cytoplasm"/>
    <property type="evidence" value="ECO:0007669"/>
    <property type="project" value="UniProtKB-SubCell"/>
</dbReference>
<comment type="subcellular location">
    <subcellularLocation>
        <location evidence="10">Cytoplasm</location>
    </subcellularLocation>
</comment>
<dbReference type="NCBIfam" id="NF033855">
    <property type="entry name" value="tRNA_MNMC2"/>
    <property type="match status" value="1"/>
</dbReference>
<dbReference type="Proteomes" id="UP000187526">
    <property type="component" value="Unassembled WGS sequence"/>
</dbReference>
<evidence type="ECO:0000256" key="10">
    <source>
        <dbReference type="HAMAP-Rule" id="MF_01102"/>
    </source>
</evidence>
<dbReference type="SUPFAM" id="SSF51905">
    <property type="entry name" value="FAD/NAD(P)-binding domain"/>
    <property type="match status" value="1"/>
</dbReference>
<keyword evidence="1 10" id="KW-0963">Cytoplasm</keyword>
<evidence type="ECO:0000256" key="3">
    <source>
        <dbReference type="ARBA" id="ARBA00022630"/>
    </source>
</evidence>
<reference evidence="14 15" key="1">
    <citation type="submission" date="2016-10" db="EMBL/GenBank/DDBJ databases">
        <title>Alkaliphiles isolated from bioreactors.</title>
        <authorList>
            <person name="Salah Z."/>
            <person name="Rout S.P."/>
            <person name="Humphreys P.N."/>
        </authorList>
    </citation>
    <scope>NUCLEOTIDE SEQUENCE [LARGE SCALE GENOMIC DNA]</scope>
    <source>
        <strain evidence="14 15">ZS02</strain>
    </source>
</reference>
<evidence type="ECO:0000259" key="12">
    <source>
        <dbReference type="Pfam" id="PF01266"/>
    </source>
</evidence>
<dbReference type="InterPro" id="IPR023032">
    <property type="entry name" value="tRNA_MAMT_biosynth_bifunc_MnmC"/>
</dbReference>
<dbReference type="HAMAP" id="MF_01102">
    <property type="entry name" value="MnmC"/>
    <property type="match status" value="1"/>
</dbReference>
<dbReference type="Gene3D" id="3.30.9.10">
    <property type="entry name" value="D-Amino Acid Oxidase, subunit A, domain 2"/>
    <property type="match status" value="1"/>
</dbReference>
<dbReference type="NCBIfam" id="TIGR03197">
    <property type="entry name" value="MnmC_Cterm"/>
    <property type="match status" value="1"/>
</dbReference>
<dbReference type="InterPro" id="IPR006076">
    <property type="entry name" value="FAD-dep_OxRdtase"/>
</dbReference>
<dbReference type="RefSeq" id="WP_076096668.1">
    <property type="nucleotide sequence ID" value="NZ_MTHD01000005.1"/>
</dbReference>
<dbReference type="EMBL" id="MTHD01000005">
    <property type="protein sequence ID" value="OMG52600.1"/>
    <property type="molecule type" value="Genomic_DNA"/>
</dbReference>
<dbReference type="EC" id="1.5.-.-" evidence="10"/>
<dbReference type="SUPFAM" id="SSF54373">
    <property type="entry name" value="FAD-linked reductases, C-terminal domain"/>
    <property type="match status" value="1"/>
</dbReference>
<dbReference type="Gene3D" id="3.40.50.150">
    <property type="entry name" value="Vaccinia Virus protein VP39"/>
    <property type="match status" value="1"/>
</dbReference>
<dbReference type="STRING" id="418702.BJN45_15100"/>
<keyword evidence="8 10" id="KW-0560">Oxidoreductase</keyword>
<keyword evidence="5 10" id="KW-0949">S-adenosyl-L-methionine</keyword>
<keyword evidence="6 10" id="KW-0819">tRNA processing</keyword>
<keyword evidence="3 10" id="KW-0285">Flavoprotein</keyword>
<evidence type="ECO:0000256" key="5">
    <source>
        <dbReference type="ARBA" id="ARBA00022691"/>
    </source>
</evidence>
<dbReference type="InterPro" id="IPR036188">
    <property type="entry name" value="FAD/NAD-bd_sf"/>
</dbReference>
<feature type="region of interest" description="tRNA (mnm(5)s(2)U34)-methyltransferase" evidence="10">
    <location>
        <begin position="1"/>
        <end position="233"/>
    </location>
</feature>
<dbReference type="NCBIfam" id="NF002483">
    <property type="entry name" value="PRK01747.1-4"/>
    <property type="match status" value="1"/>
</dbReference>
<accession>A0A1R1I1W4</accession>
<gene>
    <name evidence="10" type="primary">mnmC</name>
    <name evidence="14" type="ORF">BJN45_15100</name>
</gene>
<feature type="domain" description="FAD dependent oxidoreductase" evidence="12">
    <location>
        <begin position="248"/>
        <end position="598"/>
    </location>
</feature>
<comment type="cofactor">
    <cofactor evidence="10">
        <name>FAD</name>
        <dbReference type="ChEBI" id="CHEBI:57692"/>
    </cofactor>
</comment>
<dbReference type="Pfam" id="PF01266">
    <property type="entry name" value="DAO"/>
    <property type="match status" value="1"/>
</dbReference>
<feature type="region of interest" description="FAD-dependent cmnm(5)s(2)U34 oxidoreductase" evidence="10">
    <location>
        <begin position="251"/>
        <end position="640"/>
    </location>
</feature>
<dbReference type="Gene3D" id="3.50.50.60">
    <property type="entry name" value="FAD/NAD(P)-binding domain"/>
    <property type="match status" value="1"/>
</dbReference>
<dbReference type="InterPro" id="IPR008471">
    <property type="entry name" value="MnmC-like_methylTransf"/>
</dbReference>
<dbReference type="Pfam" id="PF05430">
    <property type="entry name" value="Methyltransf_30"/>
    <property type="match status" value="1"/>
</dbReference>
<dbReference type="GO" id="GO:0002098">
    <property type="term" value="P:tRNA wobble uridine modification"/>
    <property type="evidence" value="ECO:0007669"/>
    <property type="project" value="TreeGrafter"/>
</dbReference>
<keyword evidence="7 10" id="KW-0274">FAD</keyword>
<evidence type="ECO:0000256" key="11">
    <source>
        <dbReference type="SAM" id="MobiDB-lite"/>
    </source>
</evidence>
<name>A0A1R1I1W4_9RHOO</name>
<evidence type="ECO:0000256" key="1">
    <source>
        <dbReference type="ARBA" id="ARBA00022490"/>
    </source>
</evidence>
<dbReference type="GO" id="GO:0016645">
    <property type="term" value="F:oxidoreductase activity, acting on the CH-NH group of donors"/>
    <property type="evidence" value="ECO:0007669"/>
    <property type="project" value="InterPro"/>
</dbReference>
<dbReference type="GO" id="GO:0032259">
    <property type="term" value="P:methylation"/>
    <property type="evidence" value="ECO:0007669"/>
    <property type="project" value="UniProtKB-KW"/>
</dbReference>
<comment type="caution">
    <text evidence="14">The sequence shown here is derived from an EMBL/GenBank/DDBJ whole genome shotgun (WGS) entry which is preliminary data.</text>
</comment>
<evidence type="ECO:0000256" key="6">
    <source>
        <dbReference type="ARBA" id="ARBA00022694"/>
    </source>
</evidence>
<keyword evidence="4 10" id="KW-0808">Transferase</keyword>
<dbReference type="PANTHER" id="PTHR13847">
    <property type="entry name" value="SARCOSINE DEHYDROGENASE-RELATED"/>
    <property type="match status" value="1"/>
</dbReference>
<comment type="similarity">
    <text evidence="10">In the N-terminal section; belongs to the methyltransferase superfamily. tRNA (mnm(5)s(2)U34)-methyltransferase family.</text>
</comment>
<evidence type="ECO:0000256" key="9">
    <source>
        <dbReference type="ARBA" id="ARBA00023268"/>
    </source>
</evidence>
<protein>
    <recommendedName>
        <fullName evidence="10">tRNA 5-methylaminomethyl-2-thiouridine biosynthesis bifunctional protein MnmC</fullName>
        <shortName evidence="10">tRNA mnm(5)s(2)U biosynthesis bifunctional protein</shortName>
    </recommendedName>
    <domain>
        <recommendedName>
            <fullName evidence="10">tRNA (mnm(5)s(2)U34)-methyltransferase</fullName>
            <ecNumber evidence="10">2.1.1.61</ecNumber>
        </recommendedName>
    </domain>
    <domain>
        <recommendedName>
            <fullName evidence="10">FAD-dependent cmnm(5)s(2)U34 oxidoreductase</fullName>
            <ecNumber evidence="10">1.5.-.-</ecNumber>
        </recommendedName>
    </domain>
</protein>
<keyword evidence="15" id="KW-1185">Reference proteome</keyword>
<dbReference type="InterPro" id="IPR047785">
    <property type="entry name" value="tRNA_MNMC2"/>
</dbReference>
<keyword evidence="2 10" id="KW-0489">Methyltransferase</keyword>
<dbReference type="NCBIfam" id="NF002481">
    <property type="entry name" value="PRK01747.1-2"/>
    <property type="match status" value="1"/>
</dbReference>
<dbReference type="GO" id="GO:0004808">
    <property type="term" value="F:tRNA (5-methylaminomethyl-2-thiouridylate)(34)-methyltransferase activity"/>
    <property type="evidence" value="ECO:0007669"/>
    <property type="project" value="UniProtKB-EC"/>
</dbReference>
<dbReference type="OrthoDB" id="9786494at2"/>
<dbReference type="AlphaFoldDB" id="A0A1R1I1W4"/>
<feature type="domain" description="MnmC-like methyltransferase" evidence="13">
    <location>
        <begin position="110"/>
        <end position="231"/>
    </location>
</feature>
<evidence type="ECO:0000256" key="2">
    <source>
        <dbReference type="ARBA" id="ARBA00022603"/>
    </source>
</evidence>
<dbReference type="GO" id="GO:0050660">
    <property type="term" value="F:flavin adenine dinucleotide binding"/>
    <property type="evidence" value="ECO:0007669"/>
    <property type="project" value="UniProtKB-UniRule"/>
</dbReference>